<evidence type="ECO:0000313" key="3">
    <source>
        <dbReference type="Proteomes" id="UP001215280"/>
    </source>
</evidence>
<proteinExistence type="predicted"/>
<gene>
    <name evidence="2" type="ORF">DFH07DRAFT_852653</name>
</gene>
<evidence type="ECO:0000256" key="1">
    <source>
        <dbReference type="SAM" id="Phobius"/>
    </source>
</evidence>
<organism evidence="2 3">
    <name type="scientific">Mycena maculata</name>
    <dbReference type="NCBI Taxonomy" id="230809"/>
    <lineage>
        <taxon>Eukaryota</taxon>
        <taxon>Fungi</taxon>
        <taxon>Dikarya</taxon>
        <taxon>Basidiomycota</taxon>
        <taxon>Agaricomycotina</taxon>
        <taxon>Agaricomycetes</taxon>
        <taxon>Agaricomycetidae</taxon>
        <taxon>Agaricales</taxon>
        <taxon>Marasmiineae</taxon>
        <taxon>Mycenaceae</taxon>
        <taxon>Mycena</taxon>
    </lineage>
</organism>
<keyword evidence="1" id="KW-1133">Transmembrane helix</keyword>
<name>A0AAD7HRD6_9AGAR</name>
<evidence type="ECO:0000313" key="2">
    <source>
        <dbReference type="EMBL" id="KAJ7726556.1"/>
    </source>
</evidence>
<dbReference type="EMBL" id="JARJLG010000218">
    <property type="protein sequence ID" value="KAJ7726556.1"/>
    <property type="molecule type" value="Genomic_DNA"/>
</dbReference>
<keyword evidence="1" id="KW-0472">Membrane</keyword>
<feature type="transmembrane region" description="Helical" evidence="1">
    <location>
        <begin position="50"/>
        <end position="75"/>
    </location>
</feature>
<protein>
    <submittedName>
        <fullName evidence="2">Uncharacterized protein</fullName>
    </submittedName>
</protein>
<reference evidence="2" key="1">
    <citation type="submission" date="2023-03" db="EMBL/GenBank/DDBJ databases">
        <title>Massive genome expansion in bonnet fungi (Mycena s.s.) driven by repeated elements and novel gene families across ecological guilds.</title>
        <authorList>
            <consortium name="Lawrence Berkeley National Laboratory"/>
            <person name="Harder C.B."/>
            <person name="Miyauchi S."/>
            <person name="Viragh M."/>
            <person name="Kuo A."/>
            <person name="Thoen E."/>
            <person name="Andreopoulos B."/>
            <person name="Lu D."/>
            <person name="Skrede I."/>
            <person name="Drula E."/>
            <person name="Henrissat B."/>
            <person name="Morin E."/>
            <person name="Kohler A."/>
            <person name="Barry K."/>
            <person name="LaButti K."/>
            <person name="Morin E."/>
            <person name="Salamov A."/>
            <person name="Lipzen A."/>
            <person name="Mereny Z."/>
            <person name="Hegedus B."/>
            <person name="Baldrian P."/>
            <person name="Stursova M."/>
            <person name="Weitz H."/>
            <person name="Taylor A."/>
            <person name="Grigoriev I.V."/>
            <person name="Nagy L.G."/>
            <person name="Martin F."/>
            <person name="Kauserud H."/>
        </authorList>
    </citation>
    <scope>NUCLEOTIDE SEQUENCE</scope>
    <source>
        <strain evidence="2">CBHHK188m</strain>
    </source>
</reference>
<sequence>MMALVILASDRHPLGIGQACVGHVSGMWQVISHLPAMWWECFTSKLLYSYWLPCLLSVVWHSGYCCLVTCFLTLLSISVAPVFNPCIALLFSLFPAELFTSD</sequence>
<keyword evidence="3" id="KW-1185">Reference proteome</keyword>
<accession>A0AAD7HRD6</accession>
<keyword evidence="1" id="KW-0812">Transmembrane</keyword>
<dbReference type="Proteomes" id="UP001215280">
    <property type="component" value="Unassembled WGS sequence"/>
</dbReference>
<feature type="transmembrane region" description="Helical" evidence="1">
    <location>
        <begin position="82"/>
        <end position="100"/>
    </location>
</feature>
<comment type="caution">
    <text evidence="2">The sequence shown here is derived from an EMBL/GenBank/DDBJ whole genome shotgun (WGS) entry which is preliminary data.</text>
</comment>
<dbReference type="AlphaFoldDB" id="A0AAD7HRD6"/>